<dbReference type="EMBL" id="PDNW01000024">
    <property type="protein sequence ID" value="PLC48216.1"/>
    <property type="molecule type" value="Genomic_DNA"/>
</dbReference>
<dbReference type="PANTHER" id="PTHR30537:SF31">
    <property type="entry name" value="TRANSCRIPTIONAL REGULATOR, LYSR FAMILY"/>
    <property type="match status" value="1"/>
</dbReference>
<dbReference type="Gene3D" id="1.10.10.10">
    <property type="entry name" value="Winged helix-like DNA-binding domain superfamily/Winged helix DNA-binding domain"/>
    <property type="match status" value="1"/>
</dbReference>
<keyword evidence="3" id="KW-0238">DNA-binding</keyword>
<evidence type="ECO:0000313" key="7">
    <source>
        <dbReference type="Proteomes" id="UP000234190"/>
    </source>
</evidence>
<keyword evidence="7" id="KW-1185">Reference proteome</keyword>
<dbReference type="Proteomes" id="UP000234190">
    <property type="component" value="Unassembled WGS sequence"/>
</dbReference>
<dbReference type="GO" id="GO:0043565">
    <property type="term" value="F:sequence-specific DNA binding"/>
    <property type="evidence" value="ECO:0007669"/>
    <property type="project" value="TreeGrafter"/>
</dbReference>
<name>A0A2N4TZM2_9BURK</name>
<evidence type="ECO:0000256" key="3">
    <source>
        <dbReference type="ARBA" id="ARBA00023125"/>
    </source>
</evidence>
<dbReference type="Pfam" id="PF03466">
    <property type="entry name" value="LysR_substrate"/>
    <property type="match status" value="1"/>
</dbReference>
<dbReference type="InterPro" id="IPR036390">
    <property type="entry name" value="WH_DNA-bd_sf"/>
</dbReference>
<dbReference type="CDD" id="cd08473">
    <property type="entry name" value="PBP2_CrgA_like_4"/>
    <property type="match status" value="1"/>
</dbReference>
<dbReference type="SUPFAM" id="SSF53850">
    <property type="entry name" value="Periplasmic binding protein-like II"/>
    <property type="match status" value="1"/>
</dbReference>
<proteinExistence type="inferred from homology"/>
<dbReference type="InterPro" id="IPR036388">
    <property type="entry name" value="WH-like_DNA-bd_sf"/>
</dbReference>
<dbReference type="OrthoDB" id="5671700at2"/>
<dbReference type="InterPro" id="IPR005119">
    <property type="entry name" value="LysR_subst-bd"/>
</dbReference>
<dbReference type="SUPFAM" id="SSF46785">
    <property type="entry name" value="Winged helix' DNA-binding domain"/>
    <property type="match status" value="1"/>
</dbReference>
<dbReference type="Pfam" id="PF00126">
    <property type="entry name" value="HTH_1"/>
    <property type="match status" value="1"/>
</dbReference>
<reference evidence="6 7" key="1">
    <citation type="submission" date="2017-10" db="EMBL/GenBank/DDBJ databases">
        <title>Two draft genome sequences of Pusillimonas sp. strains isolated from a nitrate- and radionuclide-contaminated groundwater in Russia.</title>
        <authorList>
            <person name="Grouzdev D.S."/>
            <person name="Tourova T.P."/>
            <person name="Goeva M.A."/>
            <person name="Babich T.L."/>
            <person name="Sokolova D.S."/>
            <person name="Abdullin R."/>
            <person name="Poltaraus A.B."/>
            <person name="Toshchakov S.V."/>
            <person name="Nazina T.N."/>
        </authorList>
    </citation>
    <scope>NUCLEOTIDE SEQUENCE [LARGE SCALE GENOMIC DNA]</scope>
    <source>
        <strain evidence="6 7">JR1/69-3-13</strain>
    </source>
</reference>
<sequence length="304" mass="33056">MQDLNDMMYFAEVVNQGGFAAAGRTLGVPKSRLSRRVAALEAHLGVRLLQRTTRKISLTTVGQLYYRHCASMREEALAAEAAVAQVQSEPRGLIRVVCPVTLAQNAVGPILSDYLLMYPQVQVHMRVSNHVVDLIEEGVDVALRVRATLADSGSAVIKHLGLSHTFLVASPRQLERQITPADPSDLSLLDSVSMSVNDGRATWQLFGPHGAQYAVSHKPGFVADDLLTLKFAVLGGVGMGVLPDYMCREEIADGRLVHVLPQWAPQPGIVHAVFASRRGLVPAVRSFLDFLGDRLAQHPWSLAS</sequence>
<comment type="caution">
    <text evidence="6">The sequence shown here is derived from an EMBL/GenBank/DDBJ whole genome shotgun (WGS) entry which is preliminary data.</text>
</comment>
<dbReference type="RefSeq" id="WP_102075581.1">
    <property type="nucleotide sequence ID" value="NZ_PDNW01000024.1"/>
</dbReference>
<organism evidence="6 7">
    <name type="scientific">Pollutimonas subterranea</name>
    <dbReference type="NCBI Taxonomy" id="2045210"/>
    <lineage>
        <taxon>Bacteria</taxon>
        <taxon>Pseudomonadati</taxon>
        <taxon>Pseudomonadota</taxon>
        <taxon>Betaproteobacteria</taxon>
        <taxon>Burkholderiales</taxon>
        <taxon>Alcaligenaceae</taxon>
        <taxon>Pollutimonas</taxon>
    </lineage>
</organism>
<keyword evidence="4" id="KW-0804">Transcription</keyword>
<dbReference type="FunFam" id="1.10.10.10:FF:000001">
    <property type="entry name" value="LysR family transcriptional regulator"/>
    <property type="match status" value="1"/>
</dbReference>
<evidence type="ECO:0000313" key="6">
    <source>
        <dbReference type="EMBL" id="PLC48216.1"/>
    </source>
</evidence>
<accession>A0A2N4TZM2</accession>
<gene>
    <name evidence="6" type="ORF">CR159_19270</name>
</gene>
<evidence type="ECO:0000256" key="4">
    <source>
        <dbReference type="ARBA" id="ARBA00023163"/>
    </source>
</evidence>
<dbReference type="Gene3D" id="3.40.190.290">
    <property type="match status" value="1"/>
</dbReference>
<evidence type="ECO:0000256" key="2">
    <source>
        <dbReference type="ARBA" id="ARBA00023015"/>
    </source>
</evidence>
<dbReference type="AlphaFoldDB" id="A0A2N4TZM2"/>
<dbReference type="PANTHER" id="PTHR30537">
    <property type="entry name" value="HTH-TYPE TRANSCRIPTIONAL REGULATOR"/>
    <property type="match status" value="1"/>
</dbReference>
<feature type="domain" description="HTH lysR-type" evidence="5">
    <location>
        <begin position="1"/>
        <end position="59"/>
    </location>
</feature>
<dbReference type="GO" id="GO:0006351">
    <property type="term" value="P:DNA-templated transcription"/>
    <property type="evidence" value="ECO:0007669"/>
    <property type="project" value="TreeGrafter"/>
</dbReference>
<dbReference type="InterPro" id="IPR058163">
    <property type="entry name" value="LysR-type_TF_proteobact-type"/>
</dbReference>
<evidence type="ECO:0000256" key="1">
    <source>
        <dbReference type="ARBA" id="ARBA00009437"/>
    </source>
</evidence>
<dbReference type="PROSITE" id="PS50931">
    <property type="entry name" value="HTH_LYSR"/>
    <property type="match status" value="1"/>
</dbReference>
<dbReference type="InterPro" id="IPR000847">
    <property type="entry name" value="LysR_HTH_N"/>
</dbReference>
<dbReference type="GO" id="GO:0003700">
    <property type="term" value="F:DNA-binding transcription factor activity"/>
    <property type="evidence" value="ECO:0007669"/>
    <property type="project" value="InterPro"/>
</dbReference>
<evidence type="ECO:0000259" key="5">
    <source>
        <dbReference type="PROSITE" id="PS50931"/>
    </source>
</evidence>
<comment type="similarity">
    <text evidence="1">Belongs to the LysR transcriptional regulatory family.</text>
</comment>
<keyword evidence="2" id="KW-0805">Transcription regulation</keyword>
<protein>
    <submittedName>
        <fullName evidence="6">LysR family transcriptional regulator</fullName>
    </submittedName>
</protein>